<sequence length="272" mass="28719">MADPLSFLSGGIGGIINAFSAQATNRAQMAQQMQSENFNAQQVQQQEAFQRGSQQESEQFNAAEAQKSRDFSEQMSNSAYQRASADMKAAGINPILAYQQGGASTPSGAQASVGSMSGASASAPPRPAVRSVMEGALSSALEYAKAKPQIESISKEAQLKESQAGREDAGAELAKRQAALTDQMRATERERAENVRAETEAARARAKKDTYEPSRVNILGSGFSPAYYSDKMSALGSGFNSLTDLGAKGIGSAVGLVETSAKNLYNSIWGDH</sequence>
<dbReference type="Proteomes" id="UP000322558">
    <property type="component" value="Segment"/>
</dbReference>
<feature type="compositionally biased region" description="Low complexity" evidence="1">
    <location>
        <begin position="107"/>
        <end position="126"/>
    </location>
</feature>
<evidence type="ECO:0000313" key="2">
    <source>
        <dbReference type="EMBL" id="QCQ84996.1"/>
    </source>
</evidence>
<feature type="region of interest" description="Disordered" evidence="1">
    <location>
        <begin position="34"/>
        <end position="82"/>
    </location>
</feature>
<feature type="compositionally biased region" description="Low complexity" evidence="1">
    <location>
        <begin position="34"/>
        <end position="50"/>
    </location>
</feature>
<feature type="compositionally biased region" description="Polar residues" evidence="1">
    <location>
        <begin position="51"/>
        <end position="60"/>
    </location>
</feature>
<evidence type="ECO:0000256" key="1">
    <source>
        <dbReference type="SAM" id="MobiDB-lite"/>
    </source>
</evidence>
<dbReference type="EMBL" id="MK249205">
    <property type="protein sequence ID" value="QCQ84996.1"/>
    <property type="molecule type" value="Genomic_DNA"/>
</dbReference>
<proteinExistence type="predicted"/>
<name>A0A4P8PLY3_9VIRU</name>
<accession>A0A4P8PLY3</accession>
<organism evidence="2">
    <name type="scientific">Blackfly microvirus SF02</name>
    <dbReference type="NCBI Taxonomy" id="2576452"/>
    <lineage>
        <taxon>Viruses</taxon>
        <taxon>Monodnaviria</taxon>
        <taxon>Sangervirae</taxon>
        <taxon>Phixviricota</taxon>
        <taxon>Malgrandaviricetes</taxon>
        <taxon>Petitvirales</taxon>
        <taxon>Microviridae</taxon>
        <taxon>Microvirus</taxon>
    </lineage>
</organism>
<feature type="region of interest" description="Disordered" evidence="1">
    <location>
        <begin position="102"/>
        <end position="126"/>
    </location>
</feature>
<protein>
    <submittedName>
        <fullName evidence="2">DNA pilot protein</fullName>
    </submittedName>
</protein>
<feature type="region of interest" description="Disordered" evidence="1">
    <location>
        <begin position="187"/>
        <end position="208"/>
    </location>
</feature>
<reference evidence="2" key="1">
    <citation type="submission" date="2018-12" db="EMBL/GenBank/DDBJ databases">
        <title>Singled stranded DNA viruses identified in blackflies (Austrosimulium ungulatum) sampled in New Zealand.</title>
        <authorList>
            <person name="Kraberger S."/>
            <person name="Fontenele R.S."/>
            <person name="Schmidlin K."/>
            <person name="Walters M."/>
            <person name="Varsani A."/>
        </authorList>
    </citation>
    <scope>NUCLEOTIDE SEQUENCE [LARGE SCALE GENOMIC DNA]</scope>
    <source>
        <strain evidence="2">148</strain>
    </source>
</reference>